<dbReference type="OrthoDB" id="6103972at2"/>
<evidence type="ECO:0000256" key="1">
    <source>
        <dbReference type="ARBA" id="ARBA00004651"/>
    </source>
</evidence>
<evidence type="ECO:0000256" key="5">
    <source>
        <dbReference type="ARBA" id="ARBA00023136"/>
    </source>
</evidence>
<dbReference type="Pfam" id="PF01478">
    <property type="entry name" value="Peptidase_A24"/>
    <property type="match status" value="1"/>
</dbReference>
<keyword evidence="5 6" id="KW-0472">Membrane</keyword>
<organism evidence="8 9">
    <name type="scientific">Pseudothauera nasutitermitis</name>
    <dbReference type="NCBI Taxonomy" id="2565930"/>
    <lineage>
        <taxon>Bacteria</taxon>
        <taxon>Pseudomonadati</taxon>
        <taxon>Pseudomonadota</taxon>
        <taxon>Betaproteobacteria</taxon>
        <taxon>Rhodocyclales</taxon>
        <taxon>Zoogloeaceae</taxon>
        <taxon>Pseudothauera</taxon>
    </lineage>
</organism>
<feature type="transmembrane region" description="Helical" evidence="6">
    <location>
        <begin position="58"/>
        <end position="78"/>
    </location>
</feature>
<feature type="transmembrane region" description="Helical" evidence="6">
    <location>
        <begin position="157"/>
        <end position="174"/>
    </location>
</feature>
<evidence type="ECO:0000256" key="4">
    <source>
        <dbReference type="ARBA" id="ARBA00022989"/>
    </source>
</evidence>
<dbReference type="InterPro" id="IPR052218">
    <property type="entry name" value="Preflagellin_Peptidase"/>
</dbReference>
<keyword evidence="4 6" id="KW-1133">Transmembrane helix</keyword>
<comment type="subcellular location">
    <subcellularLocation>
        <location evidence="1">Cell membrane</location>
        <topology evidence="1">Multi-pass membrane protein</topology>
    </subcellularLocation>
</comment>
<sequence length="175" mass="18533">MASSLNLIFLAPVLAWIAVTDLLYRRIANRLVLALLLVWGLGTALSVWQGTFPGWQDLVAGATAAGFVLVIGCVLFSLRWVGAGDVKLMAVLCLWFGDQAIVFLMAASLCGGLLALALPLLSALETRFAHGFMQIFFLLRLPDPPQPVALSEHATPGIPYGIAIALGAGIVLYGS</sequence>
<proteinExistence type="predicted"/>
<evidence type="ECO:0000256" key="3">
    <source>
        <dbReference type="ARBA" id="ARBA00022692"/>
    </source>
</evidence>
<dbReference type="EMBL" id="SSOC01000001">
    <property type="protein sequence ID" value="THF67254.1"/>
    <property type="molecule type" value="Genomic_DNA"/>
</dbReference>
<feature type="domain" description="Prepilin type IV endopeptidase peptidase" evidence="7">
    <location>
        <begin position="8"/>
        <end position="116"/>
    </location>
</feature>
<dbReference type="InterPro" id="IPR000045">
    <property type="entry name" value="Prepilin_IV_endopep_pep"/>
</dbReference>
<feature type="transmembrane region" description="Helical" evidence="6">
    <location>
        <begin position="90"/>
        <end position="118"/>
    </location>
</feature>
<dbReference type="Gene3D" id="1.20.120.1220">
    <property type="match status" value="1"/>
</dbReference>
<evidence type="ECO:0000256" key="2">
    <source>
        <dbReference type="ARBA" id="ARBA00022475"/>
    </source>
</evidence>
<dbReference type="AlphaFoldDB" id="A0A4V3WCH8"/>
<accession>A0A4V3WCH8</accession>
<dbReference type="Proteomes" id="UP000308430">
    <property type="component" value="Unassembled WGS sequence"/>
</dbReference>
<evidence type="ECO:0000313" key="8">
    <source>
        <dbReference type="EMBL" id="THF67254.1"/>
    </source>
</evidence>
<keyword evidence="2" id="KW-1003">Cell membrane</keyword>
<dbReference type="GO" id="GO:0004190">
    <property type="term" value="F:aspartic-type endopeptidase activity"/>
    <property type="evidence" value="ECO:0007669"/>
    <property type="project" value="InterPro"/>
</dbReference>
<dbReference type="PANTHER" id="PTHR36506">
    <property type="entry name" value="PREFLAGELLIN PEPTIDASE"/>
    <property type="match status" value="1"/>
</dbReference>
<name>A0A4V3WCH8_9RHOO</name>
<feature type="transmembrane region" description="Helical" evidence="6">
    <location>
        <begin position="31"/>
        <end position="52"/>
    </location>
</feature>
<dbReference type="GO" id="GO:0005886">
    <property type="term" value="C:plasma membrane"/>
    <property type="evidence" value="ECO:0007669"/>
    <property type="project" value="UniProtKB-SubCell"/>
</dbReference>
<dbReference type="PANTHER" id="PTHR36506:SF1">
    <property type="entry name" value="PREFLAGELLIN PEPTIDASE"/>
    <property type="match status" value="1"/>
</dbReference>
<evidence type="ECO:0000313" key="9">
    <source>
        <dbReference type="Proteomes" id="UP000308430"/>
    </source>
</evidence>
<gene>
    <name evidence="8" type="ORF">E6C76_02430</name>
</gene>
<keyword evidence="3 6" id="KW-0812">Transmembrane</keyword>
<evidence type="ECO:0000259" key="7">
    <source>
        <dbReference type="Pfam" id="PF01478"/>
    </source>
</evidence>
<protein>
    <recommendedName>
        <fullName evidence="7">Prepilin type IV endopeptidase peptidase domain-containing protein</fullName>
    </recommendedName>
</protein>
<reference evidence="8 9" key="1">
    <citation type="submission" date="2019-04" db="EMBL/GenBank/DDBJ databases">
        <title>Azoarcus nasutitermitis sp. nov. isolated from termite nest.</title>
        <authorList>
            <person name="Lin S.-Y."/>
            <person name="Hameed A."/>
            <person name="Hsu Y.-H."/>
            <person name="Young C.-C."/>
        </authorList>
    </citation>
    <scope>NUCLEOTIDE SEQUENCE [LARGE SCALE GENOMIC DNA]</scope>
    <source>
        <strain evidence="8 9">CC-YHH838</strain>
    </source>
</reference>
<keyword evidence="9" id="KW-1185">Reference proteome</keyword>
<evidence type="ECO:0000256" key="6">
    <source>
        <dbReference type="SAM" id="Phobius"/>
    </source>
</evidence>
<comment type="caution">
    <text evidence="8">The sequence shown here is derived from an EMBL/GenBank/DDBJ whole genome shotgun (WGS) entry which is preliminary data.</text>
</comment>
<feature type="transmembrane region" description="Helical" evidence="6">
    <location>
        <begin position="6"/>
        <end position="24"/>
    </location>
</feature>